<dbReference type="EMBL" id="JAULSJ010000004">
    <property type="protein sequence ID" value="MDO3423991.1"/>
    <property type="molecule type" value="Genomic_DNA"/>
</dbReference>
<gene>
    <name evidence="1" type="ORF">QWT87_03745</name>
</gene>
<protein>
    <submittedName>
        <fullName evidence="1">Uncharacterized protein</fullName>
    </submittedName>
</protein>
<dbReference type="Proteomes" id="UP001168128">
    <property type="component" value="Unassembled WGS sequence"/>
</dbReference>
<accession>A0ABT8TYX0</accession>
<proteinExistence type="predicted"/>
<evidence type="ECO:0000313" key="2">
    <source>
        <dbReference type="Proteomes" id="UP001168128"/>
    </source>
</evidence>
<name>A0ABT8TYX0_9FLAO</name>
<keyword evidence="2" id="KW-1185">Reference proteome</keyword>
<dbReference type="RefSeq" id="WP_302713744.1">
    <property type="nucleotide sequence ID" value="NZ_JAULSJ010000004.1"/>
</dbReference>
<reference evidence="1" key="1">
    <citation type="submission" date="2023-07" db="EMBL/GenBank/DDBJ databases">
        <title>AMR profile of multidrug- resistance Chryseobacterium gambrini related strain.</title>
        <authorList>
            <person name="Kirdat K."/>
            <person name="Bhatt A."/>
            <person name="Kuyare S."/>
            <person name="Yadav A."/>
        </authorList>
    </citation>
    <scope>NUCLEOTIDE SEQUENCE</scope>
    <source>
        <strain evidence="1">APV-1</strain>
    </source>
</reference>
<comment type="caution">
    <text evidence="1">The sequence shown here is derived from an EMBL/GenBank/DDBJ whole genome shotgun (WGS) entry which is preliminary data.</text>
</comment>
<evidence type="ECO:0000313" key="1">
    <source>
        <dbReference type="EMBL" id="MDO3423991.1"/>
    </source>
</evidence>
<sequence>MKGGGGGSHSYTREIQNSTKGIASGNGEINCKDLQFDTDLKNVQLITTSLKVGDILNIEKNDLGLIVALYDGKLCGMLDSLAVNNLIKCIDAGFVYKGIVIQLQNSNCKIKVRYYTP</sequence>
<organism evidence="1 2">
    <name type="scientific">Chryseobacterium urinae</name>
    <dbReference type="NCBI Taxonomy" id="3058400"/>
    <lineage>
        <taxon>Bacteria</taxon>
        <taxon>Pseudomonadati</taxon>
        <taxon>Bacteroidota</taxon>
        <taxon>Flavobacteriia</taxon>
        <taxon>Flavobacteriales</taxon>
        <taxon>Weeksellaceae</taxon>
        <taxon>Chryseobacterium group</taxon>
        <taxon>Chryseobacterium</taxon>
    </lineage>
</organism>